<evidence type="ECO:0000313" key="2">
    <source>
        <dbReference type="Proteomes" id="UP000282818"/>
    </source>
</evidence>
<evidence type="ECO:0000313" key="1">
    <source>
        <dbReference type="EMBL" id="RVU32728.1"/>
    </source>
</evidence>
<dbReference type="RefSeq" id="WP_127692896.1">
    <property type="nucleotide sequence ID" value="NZ_SACQ01000001.1"/>
</dbReference>
<sequence>MQSTTATRRKQVPKHRFDLQRMQQAVEGKDSSTALTLSGNMTPEQVMRALMEANVESGSSQ</sequence>
<protein>
    <submittedName>
        <fullName evidence="1">Uncharacterized protein</fullName>
    </submittedName>
</protein>
<dbReference type="EMBL" id="SACQ01000001">
    <property type="protein sequence ID" value="RVU32728.1"/>
    <property type="molecule type" value="Genomic_DNA"/>
</dbReference>
<organism evidence="1 2">
    <name type="scientific">Neptunomonas marina</name>
    <dbReference type="NCBI Taxonomy" id="1815562"/>
    <lineage>
        <taxon>Bacteria</taxon>
        <taxon>Pseudomonadati</taxon>
        <taxon>Pseudomonadota</taxon>
        <taxon>Gammaproteobacteria</taxon>
        <taxon>Oceanospirillales</taxon>
        <taxon>Oceanospirillaceae</taxon>
        <taxon>Neptunomonas</taxon>
    </lineage>
</organism>
<keyword evidence="2" id="KW-1185">Reference proteome</keyword>
<proteinExistence type="predicted"/>
<reference evidence="1 2" key="1">
    <citation type="submission" date="2019-01" db="EMBL/GenBank/DDBJ databases">
        <authorList>
            <person name="Chen W.-M."/>
        </authorList>
    </citation>
    <scope>NUCLEOTIDE SEQUENCE [LARGE SCALE GENOMIC DNA]</scope>
    <source>
        <strain evidence="1 2">HPM-16</strain>
    </source>
</reference>
<accession>A0A437QDU9</accession>
<dbReference type="AlphaFoldDB" id="A0A437QDU9"/>
<gene>
    <name evidence="1" type="ORF">EOE65_03470</name>
</gene>
<name>A0A437QDU9_9GAMM</name>
<dbReference type="Proteomes" id="UP000282818">
    <property type="component" value="Unassembled WGS sequence"/>
</dbReference>
<comment type="caution">
    <text evidence="1">The sequence shown here is derived from an EMBL/GenBank/DDBJ whole genome shotgun (WGS) entry which is preliminary data.</text>
</comment>